<protein>
    <recommendedName>
        <fullName evidence="4">Transmembrane protein</fullName>
    </recommendedName>
</protein>
<dbReference type="RefSeq" id="WP_377171222.1">
    <property type="nucleotide sequence ID" value="NZ_JBHSMQ010000012.1"/>
</dbReference>
<keyword evidence="1" id="KW-0472">Membrane</keyword>
<accession>A0ABW0KVT1</accession>
<evidence type="ECO:0008006" key="4">
    <source>
        <dbReference type="Google" id="ProtNLM"/>
    </source>
</evidence>
<sequence>MSKLTARLLFGGSLLAALGAGLSLGFLTDYFLGWKFGASQLVLELTDTLSYSVLAFMAIVALVSAISFYRKKKPADIPGAAWSLLHHCITLAAVLVMGVSSYCILPSSVRNTAFGWGVTDFLNAFPGEADLLRKTLTAKRPAPAEGEIDLSDTPAPLIGSSWESRPGIRGVGYARRGNALVFESYLHGHNRHIVAVYLTGVDEAATEKVLAEDLWILHARPLFSTRTQGLTLEWQDITFR</sequence>
<keyword evidence="1" id="KW-1133">Transmembrane helix</keyword>
<evidence type="ECO:0000313" key="3">
    <source>
        <dbReference type="Proteomes" id="UP001596052"/>
    </source>
</evidence>
<name>A0ABW0KVT1_9BACT</name>
<keyword evidence="3" id="KW-1185">Reference proteome</keyword>
<feature type="transmembrane region" description="Helical" evidence="1">
    <location>
        <begin position="49"/>
        <end position="69"/>
    </location>
</feature>
<dbReference type="Proteomes" id="UP001596052">
    <property type="component" value="Unassembled WGS sequence"/>
</dbReference>
<feature type="transmembrane region" description="Helical" evidence="1">
    <location>
        <begin position="81"/>
        <end position="102"/>
    </location>
</feature>
<organism evidence="2 3">
    <name type="scientific">Prosthecobacter fluviatilis</name>
    <dbReference type="NCBI Taxonomy" id="445931"/>
    <lineage>
        <taxon>Bacteria</taxon>
        <taxon>Pseudomonadati</taxon>
        <taxon>Verrucomicrobiota</taxon>
        <taxon>Verrucomicrobiia</taxon>
        <taxon>Verrucomicrobiales</taxon>
        <taxon>Verrucomicrobiaceae</taxon>
        <taxon>Prosthecobacter</taxon>
    </lineage>
</organism>
<dbReference type="EMBL" id="JBHSMQ010000012">
    <property type="protein sequence ID" value="MFC5457663.1"/>
    <property type="molecule type" value="Genomic_DNA"/>
</dbReference>
<proteinExistence type="predicted"/>
<comment type="caution">
    <text evidence="2">The sequence shown here is derived from an EMBL/GenBank/DDBJ whole genome shotgun (WGS) entry which is preliminary data.</text>
</comment>
<keyword evidence="1" id="KW-0812">Transmembrane</keyword>
<evidence type="ECO:0000256" key="1">
    <source>
        <dbReference type="SAM" id="Phobius"/>
    </source>
</evidence>
<gene>
    <name evidence="2" type="ORF">ACFQDI_22535</name>
</gene>
<reference evidence="3" key="1">
    <citation type="journal article" date="2019" name="Int. J. Syst. Evol. Microbiol.">
        <title>The Global Catalogue of Microorganisms (GCM) 10K type strain sequencing project: providing services to taxonomists for standard genome sequencing and annotation.</title>
        <authorList>
            <consortium name="The Broad Institute Genomics Platform"/>
            <consortium name="The Broad Institute Genome Sequencing Center for Infectious Disease"/>
            <person name="Wu L."/>
            <person name="Ma J."/>
        </authorList>
    </citation>
    <scope>NUCLEOTIDE SEQUENCE [LARGE SCALE GENOMIC DNA]</scope>
    <source>
        <strain evidence="3">CGMCC 4.1469</strain>
    </source>
</reference>
<evidence type="ECO:0000313" key="2">
    <source>
        <dbReference type="EMBL" id="MFC5457663.1"/>
    </source>
</evidence>